<accession>A0A512RMI7</accession>
<dbReference type="InterPro" id="IPR011004">
    <property type="entry name" value="Trimer_LpxA-like_sf"/>
</dbReference>
<dbReference type="EMBL" id="BKAU01000003">
    <property type="protein sequence ID" value="GEP96913.1"/>
    <property type="molecule type" value="Genomic_DNA"/>
</dbReference>
<dbReference type="Gene3D" id="2.160.10.10">
    <property type="entry name" value="Hexapeptide repeat proteins"/>
    <property type="match status" value="1"/>
</dbReference>
<dbReference type="AlphaFoldDB" id="A0A512RMI7"/>
<sequence>MAFWLKQRRIPLLPRLLTLLIFLLYNSKVPATARIGKGSLLGYGGIGVVIHDRAVIGEGVMIGPNVTIGGRSGHHEVPVIGDHVEISTGAKVLGPVRIGNHVIIGANAVVIKDVPDHAVVAGVPARIIRIQQNDN</sequence>
<dbReference type="InterPro" id="IPR001451">
    <property type="entry name" value="Hexapep"/>
</dbReference>
<name>A0A512RMI7_9BACT</name>
<proteinExistence type="predicted"/>
<dbReference type="PANTHER" id="PTHR42811">
    <property type="entry name" value="SERINE ACETYLTRANSFERASE"/>
    <property type="match status" value="1"/>
</dbReference>
<dbReference type="SUPFAM" id="SSF51161">
    <property type="entry name" value="Trimeric LpxA-like enzymes"/>
    <property type="match status" value="1"/>
</dbReference>
<organism evidence="1 2">
    <name type="scientific">Chitinophaga cymbidii</name>
    <dbReference type="NCBI Taxonomy" id="1096750"/>
    <lineage>
        <taxon>Bacteria</taxon>
        <taxon>Pseudomonadati</taxon>
        <taxon>Bacteroidota</taxon>
        <taxon>Chitinophagia</taxon>
        <taxon>Chitinophagales</taxon>
        <taxon>Chitinophagaceae</taxon>
        <taxon>Chitinophaga</taxon>
    </lineage>
</organism>
<dbReference type="InterPro" id="IPR005881">
    <property type="entry name" value="Ser_O-AcTrfase"/>
</dbReference>
<dbReference type="Proteomes" id="UP000321436">
    <property type="component" value="Unassembled WGS sequence"/>
</dbReference>
<dbReference type="Pfam" id="PF14602">
    <property type="entry name" value="Hexapep_2"/>
    <property type="match status" value="1"/>
</dbReference>
<dbReference type="GO" id="GO:0009001">
    <property type="term" value="F:serine O-acetyltransferase activity"/>
    <property type="evidence" value="ECO:0007669"/>
    <property type="project" value="InterPro"/>
</dbReference>
<evidence type="ECO:0000313" key="2">
    <source>
        <dbReference type="Proteomes" id="UP000321436"/>
    </source>
</evidence>
<gene>
    <name evidence="1" type="primary">cysE</name>
    <name evidence="1" type="ORF">CCY01nite_31730</name>
</gene>
<keyword evidence="1" id="KW-0808">Transferase</keyword>
<dbReference type="Pfam" id="PF00132">
    <property type="entry name" value="Hexapep"/>
    <property type="match status" value="1"/>
</dbReference>
<keyword evidence="2" id="KW-1185">Reference proteome</keyword>
<dbReference type="PIRSF" id="PIRSF000441">
    <property type="entry name" value="CysE"/>
    <property type="match status" value="1"/>
</dbReference>
<comment type="caution">
    <text evidence="1">The sequence shown here is derived from an EMBL/GenBank/DDBJ whole genome shotgun (WGS) entry which is preliminary data.</text>
</comment>
<protein>
    <submittedName>
        <fullName evidence="1">Serine acetyltransferase</fullName>
    </submittedName>
</protein>
<dbReference type="GO" id="GO:0006535">
    <property type="term" value="P:cysteine biosynthetic process from serine"/>
    <property type="evidence" value="ECO:0007669"/>
    <property type="project" value="InterPro"/>
</dbReference>
<evidence type="ECO:0000313" key="1">
    <source>
        <dbReference type="EMBL" id="GEP96913.1"/>
    </source>
</evidence>
<dbReference type="GO" id="GO:0005737">
    <property type="term" value="C:cytoplasm"/>
    <property type="evidence" value="ECO:0007669"/>
    <property type="project" value="InterPro"/>
</dbReference>
<reference evidence="1 2" key="1">
    <citation type="submission" date="2019-07" db="EMBL/GenBank/DDBJ databases">
        <title>Whole genome shotgun sequence of Chitinophaga cymbidii NBRC 109752.</title>
        <authorList>
            <person name="Hosoyama A."/>
            <person name="Uohara A."/>
            <person name="Ohji S."/>
            <person name="Ichikawa N."/>
        </authorList>
    </citation>
    <scope>NUCLEOTIDE SEQUENCE [LARGE SCALE GENOMIC DNA]</scope>
    <source>
        <strain evidence="1 2">NBRC 109752</strain>
    </source>
</reference>